<dbReference type="NCBIfam" id="TIGR03696">
    <property type="entry name" value="Rhs_assc_core"/>
    <property type="match status" value="1"/>
</dbReference>
<dbReference type="EMBL" id="WRXO01000001">
    <property type="protein sequence ID" value="MVT39478.1"/>
    <property type="molecule type" value="Genomic_DNA"/>
</dbReference>
<evidence type="ECO:0000313" key="2">
    <source>
        <dbReference type="EMBL" id="MVT39478.1"/>
    </source>
</evidence>
<evidence type="ECO:0000259" key="1">
    <source>
        <dbReference type="Pfam" id="PF20041"/>
    </source>
</evidence>
<organism evidence="2 3">
    <name type="scientific">Chitinophaga oryziterrae</name>
    <dbReference type="NCBI Taxonomy" id="1031224"/>
    <lineage>
        <taxon>Bacteria</taxon>
        <taxon>Pseudomonadati</taxon>
        <taxon>Bacteroidota</taxon>
        <taxon>Chitinophagia</taxon>
        <taxon>Chitinophagales</taxon>
        <taxon>Chitinophagaceae</taxon>
        <taxon>Chitinophaga</taxon>
    </lineage>
</organism>
<dbReference type="InterPro" id="IPR022385">
    <property type="entry name" value="Rhs_assc_core"/>
</dbReference>
<dbReference type="InterPro" id="IPR045619">
    <property type="entry name" value="DUF6443"/>
</dbReference>
<comment type="caution">
    <text evidence="2">The sequence shown here is derived from an EMBL/GenBank/DDBJ whole genome shotgun (WGS) entry which is preliminary data.</text>
</comment>
<gene>
    <name evidence="2" type="ORF">GO495_02665</name>
</gene>
<proteinExistence type="predicted"/>
<evidence type="ECO:0000313" key="3">
    <source>
        <dbReference type="Proteomes" id="UP000468388"/>
    </source>
</evidence>
<dbReference type="Gene3D" id="2.60.40.2700">
    <property type="match status" value="10"/>
</dbReference>
<feature type="domain" description="DUF6443" evidence="1">
    <location>
        <begin position="1097"/>
        <end position="1218"/>
    </location>
</feature>
<sequence>MIMQTIIHFIYTLNKACITTMRKGKVVLPVAIMCMFCQTVFSATAIRLFTTGSISPQTQSVFSGTSAATISLVGPDVTGYRYQWQISTNGSTFYNISGATSISYSPGAISQTQYYQVYMTSTTTGQSVYSPIATVNISAHLAAGTVTPASLTINYNISPGQLTSTTPTGGIGSYVYQWQQSADNSTFTDISGATALTYTPGSLTANTYYKLKITCGTEVVYTNSVLITVYPQLVAGSISPTAITINYSSTPGQLTGTAATGGNSTYAYQWQSSSDNSTWTNVSGATSQNYTPGSLTATTYYRRAVTSNGVTSYTASSKVTVYPQLVMSVSPSTITINYNANLGQFVTTTSGGDGTYTYNWKSSTDGSTWTTISGATSSTYSPGNLTISTSYRVTAISNNASTSIFAVVTVYPQVIATISPVSSSINYNSSPGQLTSTVSGGNSSYTYQWQSSVDNSTWVNISGATSQNYTPGSLTATTYYRVVTTSNGASVNSNTTTITVYPQLTSSITPTSTTINYNTSPGLLTNTRSGGNSTYTYQWQSSADNSTWTAISGATSQNYTPGSLTAPAYYRVITTSNGVFVTSNTVTVTVYPQLTTSVSPTSTSINYNTSPGLLTNTRSGGSGTYTYQWQSSIDNSTWTAVSGATAQNYTPGSLTATTYYRVVTTSNGVSVTSNTTTITVYPQLATSVSPTSASINYNTGPGLLANTRSGGNGTYTYQWQSSVDNSTWVNISGATAQNYTPGSLTAITYYRVVTTSNGVSVTSNISTISIYPQLVAGSISPVSLNINYNTSPGQLTGTTATGGNGTYTYQWQSSADSSTWTNISSATAQQYTPGNLTSKIYYKRVATSNGVSLNSNVITIFVYTQLVAGTVSPTVQTRNNYGAISDSLTASPATGGNGIYTYQWQSSTDNNSWTNISAATLLSYLPATVTYNSYYRLSVTSNGVIAYSNTSIIYAPLNGGEISASAAIVSSGSAATLNSVSAATNGNCTVYSYQWQSSPDDYDWTNIPSTSITNLTTTTYFRRQASCNGNIAYSNIIRVKVQATVTSQLPDLTTAPAAGTQQVITMPAYSSSLDTTNMNYIRLRIYAKPGITDTALARTEANVYGVQQVTDYFDGLGRPLQTVAKHASPDMSDMIGTNFYDSYSRQTQVYQQYSDAKATGNFRIDPATKQPAFYNAFFSNQESYYYSNNTFENSMLNRVQKTTAPGKSWTGHNVGIKQKDRGNTLQDSVVIWNIDTSMSSLPQKAGYYSPGTLYVHETTDEHDNKIIEYKNFDEILVLKKVQLTDAGYPAYDNWTSTYYVYDDLNNQRYILSPKAVQYLSHNSWIMTQGISDELCFKYSYDKRKRLIQKTVPGTGVVNMVYDGRERLVMTQDSSLRKNGQWLVMTYDSLDRAVKVILWNNTGTIAYHQGIAYNSNAYPVLSGTYSVQTEVFYDDYSWQSNYTDIGTTHTFSSTFNNATDLPIIQDNNYALTASAVSPQTRGLVTGMRTKVLDPDNANLYQYAVNWYDDHNRILQMQSKNITGEWDTLTIRYDFGGKILSTCETHSIAAIAGTVKYSKLVTAHNYDANGIELLVKKYLNGSSSGTTIVSKTYDQLGQLKSKVLGNSLETQNYTYNIRGWMKSINKDFVTTSASSSNWFGQEMSYDYGFSKSLYNGNMAGIKWKSLSDGIARSYGYSYDPVNRITSAVFNQQNSGSTAWTQDKVDFSVDGLTYDVNGNISTMTQKGMIGITPTVIDKLTYSYLTNSNKLSAVADTANNAAAKLGDFINGVNSGNDYSYNGNGSLISDQNKKSTVSYNYLNLPDTIKINGKGNIHYIYDAAGIKLKKITTDSTVTPVKITTTTYTGAYVYQNDTLQYISFEEGRLRAKRIDTSAAWTSANTRYYYDYFVKDHLGDIRMILTTQTDTAVYAATMENAATAKENALFSNIDNTRTALPAGYPVDNTTNPNEYVAGLNASNGQKIGPSLVLRVMAGDTIQLGVKAFYKSTGASTSTTTSSNMLIALLQTFSGTGVSEGVHAATGTASPIATNFSSSDYDALKQKDPTQNLSDKPKAYLNYALFDNSFSMVNENSGVKQVQGNPDELQTLATDKMVVKRTGFLYIYTSNESSENVYFDNLVVVHNNGPLLDETHYYPFGLTMAGISSSALKGSDYATNRLKYNGKELQSGEFKDGSGLELYDYGARFYDAQIGAWHTIDPHSERYNAYSPYVYVGNNPLLFTDPDGRDWFYYSKDGKSPPTWNWHDGSEYNTGVKDENGEDIVLHGTEAVVVFEGSKSEHLGTLNKSPGFINGEEGLIANVTVYGPDGEDDIHHYNGYTMSSNPKKYGVVRDGIYDGNFDVAGKSGALKSHWTINKRGHVPDDDGCDPLTGEGYLEGVFIHSSNQSGFAGEYWSKKSKKMEGISEGCLLIHPNDWSSFNKTMQGVQNFKVQVYRDTFAIPQYLQPPNSGGYYYLGDILMININ</sequence>
<dbReference type="Pfam" id="PF20041">
    <property type="entry name" value="DUF6443"/>
    <property type="match status" value="1"/>
</dbReference>
<keyword evidence="3" id="KW-1185">Reference proteome</keyword>
<dbReference type="PANTHER" id="PTHR32305:SF15">
    <property type="entry name" value="PROTEIN RHSA-RELATED"/>
    <property type="match status" value="1"/>
</dbReference>
<dbReference type="Proteomes" id="UP000468388">
    <property type="component" value="Unassembled WGS sequence"/>
</dbReference>
<dbReference type="InterPro" id="IPR050708">
    <property type="entry name" value="T6SS_VgrG/RHS"/>
</dbReference>
<dbReference type="PANTHER" id="PTHR32305">
    <property type="match status" value="1"/>
</dbReference>
<reference evidence="2 3" key="1">
    <citation type="submission" date="2019-12" db="EMBL/GenBank/DDBJ databases">
        <title>The draft genomic sequence of strain Chitinophaga oryziterrae JCM 16595.</title>
        <authorList>
            <person name="Zhang X."/>
        </authorList>
    </citation>
    <scope>NUCLEOTIDE SEQUENCE [LARGE SCALE GENOMIC DNA]</scope>
    <source>
        <strain evidence="2 3">JCM 16595</strain>
    </source>
</reference>
<dbReference type="Gene3D" id="2.180.10.10">
    <property type="entry name" value="RHS repeat-associated core"/>
    <property type="match status" value="2"/>
</dbReference>
<name>A0A6N8J466_9BACT</name>
<protein>
    <recommendedName>
        <fullName evidence="1">DUF6443 domain-containing protein</fullName>
    </recommendedName>
</protein>
<accession>A0A6N8J466</accession>